<dbReference type="EMBL" id="SDAM02000094">
    <property type="protein sequence ID" value="KAH6830681.1"/>
    <property type="molecule type" value="Genomic_DNA"/>
</dbReference>
<dbReference type="PANTHER" id="PTHR32343">
    <property type="entry name" value="SERINE/ARGININE-RICH SPLICING FACTOR"/>
    <property type="match status" value="1"/>
</dbReference>
<organism evidence="3 4">
    <name type="scientific">Perilla frutescens var. hirtella</name>
    <name type="common">Perilla citriodora</name>
    <name type="synonym">Perilla setoyensis</name>
    <dbReference type="NCBI Taxonomy" id="608512"/>
    <lineage>
        <taxon>Eukaryota</taxon>
        <taxon>Viridiplantae</taxon>
        <taxon>Streptophyta</taxon>
        <taxon>Embryophyta</taxon>
        <taxon>Tracheophyta</taxon>
        <taxon>Spermatophyta</taxon>
        <taxon>Magnoliopsida</taxon>
        <taxon>eudicotyledons</taxon>
        <taxon>Gunneridae</taxon>
        <taxon>Pentapetalae</taxon>
        <taxon>asterids</taxon>
        <taxon>lamiids</taxon>
        <taxon>Lamiales</taxon>
        <taxon>Lamiaceae</taxon>
        <taxon>Nepetoideae</taxon>
        <taxon>Elsholtzieae</taxon>
        <taxon>Perilla</taxon>
    </lineage>
</organism>
<evidence type="ECO:0000313" key="4">
    <source>
        <dbReference type="Proteomes" id="UP001190926"/>
    </source>
</evidence>
<dbReference type="InterPro" id="IPR012677">
    <property type="entry name" value="Nucleotide-bd_a/b_plait_sf"/>
</dbReference>
<feature type="domain" description="RRM" evidence="2">
    <location>
        <begin position="102"/>
        <end position="177"/>
    </location>
</feature>
<keyword evidence="1" id="KW-0694">RNA-binding</keyword>
<gene>
    <name evidence="3" type="ORF">C2S53_014733</name>
</gene>
<dbReference type="GO" id="GO:0003723">
    <property type="term" value="F:RNA binding"/>
    <property type="evidence" value="ECO:0007669"/>
    <property type="project" value="UniProtKB-UniRule"/>
</dbReference>
<protein>
    <submittedName>
        <fullName evidence="3">CTC-interacting domain 11</fullName>
    </submittedName>
</protein>
<evidence type="ECO:0000259" key="2">
    <source>
        <dbReference type="PROSITE" id="PS50102"/>
    </source>
</evidence>
<keyword evidence="4" id="KW-1185">Reference proteome</keyword>
<proteinExistence type="predicted"/>
<dbReference type="Proteomes" id="UP001190926">
    <property type="component" value="Unassembled WGS sequence"/>
</dbReference>
<dbReference type="PROSITE" id="PS50102">
    <property type="entry name" value="RRM"/>
    <property type="match status" value="2"/>
</dbReference>
<dbReference type="Gene3D" id="3.30.70.330">
    <property type="match status" value="2"/>
</dbReference>
<reference evidence="3 4" key="1">
    <citation type="journal article" date="2021" name="Nat. Commun.">
        <title>Incipient diploidization of the medicinal plant Perilla within 10,000 years.</title>
        <authorList>
            <person name="Zhang Y."/>
            <person name="Shen Q."/>
            <person name="Leng L."/>
            <person name="Zhang D."/>
            <person name="Chen S."/>
            <person name="Shi Y."/>
            <person name="Ning Z."/>
            <person name="Chen S."/>
        </authorList>
    </citation>
    <scope>NUCLEOTIDE SEQUENCE [LARGE SCALE GENOMIC DNA]</scope>
    <source>
        <strain evidence="4">cv. PC099</strain>
    </source>
</reference>
<comment type="caution">
    <text evidence="3">The sequence shown here is derived from an EMBL/GenBank/DDBJ whole genome shotgun (WGS) entry which is preliminary data.</text>
</comment>
<dbReference type="InterPro" id="IPR034823">
    <property type="entry name" value="CID8-like_RRM1"/>
</dbReference>
<dbReference type="AlphaFoldDB" id="A0AAD4P8Z3"/>
<dbReference type="FunFam" id="3.30.70.330:FF:000530">
    <property type="entry name" value="Polyadenylate-binding protein-interacting protein 11"/>
    <property type="match status" value="1"/>
</dbReference>
<dbReference type="InterPro" id="IPR035979">
    <property type="entry name" value="RBD_domain_sf"/>
</dbReference>
<dbReference type="CDD" id="cd12459">
    <property type="entry name" value="RRM1_CID8_like"/>
    <property type="match status" value="1"/>
</dbReference>
<dbReference type="SMART" id="SM00360">
    <property type="entry name" value="RRM"/>
    <property type="match status" value="2"/>
</dbReference>
<evidence type="ECO:0000313" key="3">
    <source>
        <dbReference type="EMBL" id="KAH6830681.1"/>
    </source>
</evidence>
<feature type="domain" description="RRM" evidence="2">
    <location>
        <begin position="199"/>
        <end position="274"/>
    </location>
</feature>
<dbReference type="InterPro" id="IPR000504">
    <property type="entry name" value="RRM_dom"/>
</dbReference>
<dbReference type="SUPFAM" id="SSF54928">
    <property type="entry name" value="RNA-binding domain, RBD"/>
    <property type="match status" value="2"/>
</dbReference>
<dbReference type="Pfam" id="PF00076">
    <property type="entry name" value="RRM_1"/>
    <property type="match status" value="2"/>
</dbReference>
<dbReference type="PANTHER" id="PTHR32343:SF72">
    <property type="entry name" value="POLYADENYLATE-BINDING PROTEIN-INTERACTING PROTEIN 11"/>
    <property type="match status" value="1"/>
</dbReference>
<sequence length="274" mass="30636">MMLMKLQSDVRRSKNRNQEMLSEFNPMAQEIVAPPSWNMRRKRNVGGNVAAANAIHSNAFAKNNIGRRERKNGYEQPPVEVHGKKRMSSRTKVAQRQDSIRRTVYVSDIDHHITEEELAALFLGCGQVVDCRVCGDPRSILHFAFVEFTDENGARAALTLSGTMLGYYPIKVSPSKTAIAPVNPTFLPQTSDEREACERTVYVTSIHKKVSQEDVLRFFETVCGKVYRIKQLGDKQHSSHIAFVEFALAESATAALNCSGVVLGSLPIRSVFHI</sequence>
<accession>A0AAD4P8Z3</accession>
<name>A0AAD4P8Z3_PERFH</name>
<evidence type="ECO:0000256" key="1">
    <source>
        <dbReference type="PROSITE-ProRule" id="PRU00176"/>
    </source>
</evidence>